<proteinExistence type="predicted"/>
<dbReference type="PANTHER" id="PTHR38340">
    <property type="entry name" value="S-LAYER PROTEIN"/>
    <property type="match status" value="1"/>
</dbReference>
<evidence type="ECO:0000256" key="1">
    <source>
        <dbReference type="ARBA" id="ARBA00004613"/>
    </source>
</evidence>
<dbReference type="EMBL" id="QJTK01000007">
    <property type="protein sequence ID" value="PYF09763.1"/>
    <property type="molecule type" value="Genomic_DNA"/>
</dbReference>
<dbReference type="AlphaFoldDB" id="A0A318U322"/>
<evidence type="ECO:0000313" key="3">
    <source>
        <dbReference type="EMBL" id="PYF09763.1"/>
    </source>
</evidence>
<dbReference type="PRINTS" id="PR00313">
    <property type="entry name" value="CABNDNGRPT"/>
</dbReference>
<keyword evidence="2" id="KW-0964">Secreted</keyword>
<dbReference type="GO" id="GO:0005576">
    <property type="term" value="C:extracellular region"/>
    <property type="evidence" value="ECO:0007669"/>
    <property type="project" value="UniProtKB-SubCell"/>
</dbReference>
<reference evidence="3 4" key="1">
    <citation type="submission" date="2018-06" db="EMBL/GenBank/DDBJ databases">
        <title>Genomic Encyclopedia of Type Strains, Phase III (KMG-III): the genomes of soil and plant-associated and newly described type strains.</title>
        <authorList>
            <person name="Whitman W."/>
        </authorList>
    </citation>
    <scope>NUCLEOTIDE SEQUENCE [LARGE SCALE GENOMIC DNA]</scope>
    <source>
        <strain evidence="3 4">JA737</strain>
    </source>
</reference>
<dbReference type="PANTHER" id="PTHR38340:SF1">
    <property type="entry name" value="S-LAYER PROTEIN"/>
    <property type="match status" value="1"/>
</dbReference>
<dbReference type="PROSITE" id="PS00330">
    <property type="entry name" value="HEMOLYSIN_CALCIUM"/>
    <property type="match status" value="2"/>
</dbReference>
<dbReference type="Gene3D" id="2.150.10.10">
    <property type="entry name" value="Serralysin-like metalloprotease, C-terminal"/>
    <property type="match status" value="3"/>
</dbReference>
<dbReference type="InterPro" id="IPR018511">
    <property type="entry name" value="Hemolysin-typ_Ca-bd_CS"/>
</dbReference>
<dbReference type="InterPro" id="IPR001343">
    <property type="entry name" value="Hemolysn_Ca-bd"/>
</dbReference>
<dbReference type="RefSeq" id="WP_181420849.1">
    <property type="nucleotide sequence ID" value="NZ_QJTK01000007.1"/>
</dbReference>
<keyword evidence="4" id="KW-1185">Reference proteome</keyword>
<evidence type="ECO:0000256" key="2">
    <source>
        <dbReference type="ARBA" id="ARBA00022525"/>
    </source>
</evidence>
<dbReference type="InterPro" id="IPR011049">
    <property type="entry name" value="Serralysin-like_metalloprot_C"/>
</dbReference>
<gene>
    <name evidence="3" type="ORF">C8J30_107135</name>
</gene>
<dbReference type="GO" id="GO:0005509">
    <property type="term" value="F:calcium ion binding"/>
    <property type="evidence" value="ECO:0007669"/>
    <property type="project" value="InterPro"/>
</dbReference>
<comment type="subcellular location">
    <subcellularLocation>
        <location evidence="1">Secreted</location>
    </subcellularLocation>
</comment>
<name>A0A318U322_9RHOB</name>
<dbReference type="Pfam" id="PF00353">
    <property type="entry name" value="HemolysinCabind"/>
    <property type="match status" value="5"/>
</dbReference>
<evidence type="ECO:0000313" key="4">
    <source>
        <dbReference type="Proteomes" id="UP000247727"/>
    </source>
</evidence>
<sequence length="623" mass="64538">MTLSYRFDSVILTRRFLDPQDWVNSEVNTLQTPTLSLQTPDGHDAFTLQDNGHADPNQFTDSMISYTLDTLGAVTDTLGMWNIVGVRRVTYNDGSFTDLLTINRHVFEGEGDNRVMVGFDEIFIYLDGVALPDFSSVADCVAWANNFESWGPPDPATYPPGTLIDWGDFDINNVIRGSSRADTLVGSEYNDQILGLAGNDSLSGLEGNDTLNGAAGRDTMNGGNGDDVLAAGAMDTAADQLNGGAGSDTADYSAVTADSGITVNLLTGSARNPTYIGLDILDSIENVIGGAGADTIIGTDDANRIDGGGGADVMRGGTGDDIYVVDNLDDLITEGATGGSETVISQISGYVLGLNLECLQLDGMVRAGTGNALANLITGNAAVNVLSGDLGADTLLGMAGADTLQGGAGNDSLDGGLGADRMLGGAGNDVYLVDDLGDRIYETVTLTGTADAGGRDTVVSSVSINLNGYVGARFVEVVTLTGYTEINATGNALNNVITGNDATNILAGGLGNDVITTGWGNDVIVFNTAIGAGNVDQVTDFYTGYDTFRLDDAIFTALTRGDLAASAFVANEGGRAMDADDRILFDTATTRLYYDADGNGAGARVLIAYVAGSILTADDFTVI</sequence>
<protein>
    <submittedName>
        <fullName evidence="3">Ca2+-binding RTX toxin-like protein</fullName>
    </submittedName>
</protein>
<dbReference type="SUPFAM" id="SSF51120">
    <property type="entry name" value="beta-Roll"/>
    <property type="match status" value="4"/>
</dbReference>
<dbReference type="InterPro" id="IPR050557">
    <property type="entry name" value="RTX_toxin/Mannuronan_C5-epim"/>
</dbReference>
<comment type="caution">
    <text evidence="3">The sequence shown here is derived from an EMBL/GenBank/DDBJ whole genome shotgun (WGS) entry which is preliminary data.</text>
</comment>
<dbReference type="Proteomes" id="UP000247727">
    <property type="component" value="Unassembled WGS sequence"/>
</dbReference>
<accession>A0A318U322</accession>
<organism evidence="3 4">
    <name type="scientific">Rhodobacter viridis</name>
    <dbReference type="NCBI Taxonomy" id="1054202"/>
    <lineage>
        <taxon>Bacteria</taxon>
        <taxon>Pseudomonadati</taxon>
        <taxon>Pseudomonadota</taxon>
        <taxon>Alphaproteobacteria</taxon>
        <taxon>Rhodobacterales</taxon>
        <taxon>Rhodobacter group</taxon>
        <taxon>Rhodobacter</taxon>
    </lineage>
</organism>